<keyword evidence="1" id="KW-0732">Signal</keyword>
<evidence type="ECO:0008006" key="4">
    <source>
        <dbReference type="Google" id="ProtNLM"/>
    </source>
</evidence>
<evidence type="ECO:0000256" key="1">
    <source>
        <dbReference type="SAM" id="SignalP"/>
    </source>
</evidence>
<dbReference type="EMBL" id="AUXX01000045">
    <property type="protein sequence ID" value="KZN61323.1"/>
    <property type="molecule type" value="Genomic_DNA"/>
</dbReference>
<feature type="signal peptide" evidence="1">
    <location>
        <begin position="1"/>
        <end position="20"/>
    </location>
</feature>
<dbReference type="PATRIC" id="fig|1365257.3.peg.4205"/>
<dbReference type="InterPro" id="IPR016024">
    <property type="entry name" value="ARM-type_fold"/>
</dbReference>
<accession>A0A167JLT5</accession>
<feature type="chain" id="PRO_5007888909" description="Vitellogenin domain-containing protein" evidence="1">
    <location>
        <begin position="21"/>
        <end position="569"/>
    </location>
</feature>
<name>A0A167JLT5_9GAMM</name>
<dbReference type="AlphaFoldDB" id="A0A167JLT5"/>
<reference evidence="2 3" key="1">
    <citation type="submission" date="2013-07" db="EMBL/GenBank/DDBJ databases">
        <title>Comparative Genomic and Metabolomic Analysis of Twelve Strains of Pseudoalteromonas luteoviolacea.</title>
        <authorList>
            <person name="Vynne N.G."/>
            <person name="Mansson M."/>
            <person name="Gram L."/>
        </authorList>
    </citation>
    <scope>NUCLEOTIDE SEQUENCE [LARGE SCALE GENOMIC DNA]</scope>
    <source>
        <strain evidence="2 3">S4060-1</strain>
    </source>
</reference>
<protein>
    <recommendedName>
        <fullName evidence="4">Vitellogenin domain-containing protein</fullName>
    </recommendedName>
</protein>
<comment type="caution">
    <text evidence="2">The sequence shown here is derived from an EMBL/GenBank/DDBJ whole genome shotgun (WGS) entry which is preliminary data.</text>
</comment>
<gene>
    <name evidence="2" type="ORF">N478_04460</name>
</gene>
<dbReference type="InterPro" id="IPR011989">
    <property type="entry name" value="ARM-like"/>
</dbReference>
<dbReference type="SUPFAM" id="SSF48371">
    <property type="entry name" value="ARM repeat"/>
    <property type="match status" value="1"/>
</dbReference>
<dbReference type="Gene3D" id="1.25.10.10">
    <property type="entry name" value="Leucine-rich Repeat Variant"/>
    <property type="match status" value="1"/>
</dbReference>
<proteinExistence type="predicted"/>
<sequence length="569" mass="63896">MHFFPMGTLGLLLLSNNAFAQHCYSAYEYKTKVQITTQIDTKRSTDFSLLSGTLHIRTLTNQNPQFNETSSAYLVYLDRAELELNGSTTGNILTKAFSHPFVLTFDEKERIQRLYSSTTNENILQQYWGLADSLHWPKIGHYTAIKSSNGPASVAITQFNSNIRKKTINYHPEDSKISIVKSQLDMQPNACLFKSVKGEEELEVTEMLANINLKTSASVVIQQNSANTLQPEHWFFKINTDTSSWPFKEKVKLESMTLKDAQAILDKNLKVMQSILDDEDEFLNWVDKNMGFLSQLPILMQDHNFNTDISVMLFWALGKLDSPQSIDIMARVAVISDIEDAHRFRAIVGMAGTESSFQRETLDSLLGKLNQNPQNNIDSSILMLLGDFAISRKKSNPLQYEEIKSSLLSHLGSGNQTKQLNIIDALGNMQSHAPDEIEMALVDTLGVSNEIGRQRIAESLEKTQPNKSATDELINYAKTETSIRVKEAMINAISKASESKKVDKFLLSNVSTEQNSQIQIAILNALKSRNYKLSETQLQTVKNSLLGQKDSEVVKAAARLIYSSQDKSN</sequence>
<evidence type="ECO:0000313" key="2">
    <source>
        <dbReference type="EMBL" id="KZN61323.1"/>
    </source>
</evidence>
<dbReference type="Proteomes" id="UP000076661">
    <property type="component" value="Unassembled WGS sequence"/>
</dbReference>
<evidence type="ECO:0000313" key="3">
    <source>
        <dbReference type="Proteomes" id="UP000076661"/>
    </source>
</evidence>
<dbReference type="RefSeq" id="WP_063382470.1">
    <property type="nucleotide sequence ID" value="NZ_AUXX01000045.1"/>
</dbReference>
<organism evidence="2 3">
    <name type="scientific">Pseudoalteromonas luteoviolacea S4060-1</name>
    <dbReference type="NCBI Taxonomy" id="1365257"/>
    <lineage>
        <taxon>Bacteria</taxon>
        <taxon>Pseudomonadati</taxon>
        <taxon>Pseudomonadota</taxon>
        <taxon>Gammaproteobacteria</taxon>
        <taxon>Alteromonadales</taxon>
        <taxon>Pseudoalteromonadaceae</taxon>
        <taxon>Pseudoalteromonas</taxon>
    </lineage>
</organism>